<evidence type="ECO:0000313" key="7">
    <source>
        <dbReference type="Proteomes" id="UP000050525"/>
    </source>
</evidence>
<dbReference type="Gene3D" id="2.60.40.10">
    <property type="entry name" value="Immunoglobulins"/>
    <property type="match status" value="1"/>
</dbReference>
<dbReference type="InterPro" id="IPR007110">
    <property type="entry name" value="Ig-like_dom"/>
</dbReference>
<feature type="domain" description="Ig-like" evidence="5">
    <location>
        <begin position="18"/>
        <end position="120"/>
    </location>
</feature>
<evidence type="ECO:0000256" key="3">
    <source>
        <dbReference type="ARBA" id="ARBA00043265"/>
    </source>
</evidence>
<keyword evidence="3" id="KW-1280">Immunoglobulin</keyword>
<keyword evidence="1" id="KW-0391">Immunity</keyword>
<feature type="signal peptide" evidence="4">
    <location>
        <begin position="1"/>
        <end position="19"/>
    </location>
</feature>
<gene>
    <name evidence="6" type="ORF">Y1Q_0019574</name>
</gene>
<dbReference type="GO" id="GO:0005576">
    <property type="term" value="C:extracellular region"/>
    <property type="evidence" value="ECO:0007669"/>
    <property type="project" value="UniProtKB-ARBA"/>
</dbReference>
<dbReference type="PROSITE" id="PS50835">
    <property type="entry name" value="IG_LIKE"/>
    <property type="match status" value="1"/>
</dbReference>
<keyword evidence="2" id="KW-1064">Adaptive immunity</keyword>
<dbReference type="AlphaFoldDB" id="A0A151NU05"/>
<dbReference type="InterPro" id="IPR013106">
    <property type="entry name" value="Ig_V-set"/>
</dbReference>
<dbReference type="InterPro" id="IPR013783">
    <property type="entry name" value="Ig-like_fold"/>
</dbReference>
<dbReference type="GO" id="GO:0002250">
    <property type="term" value="P:adaptive immune response"/>
    <property type="evidence" value="ECO:0007669"/>
    <property type="project" value="UniProtKB-KW"/>
</dbReference>
<dbReference type="Proteomes" id="UP000050525">
    <property type="component" value="Unassembled WGS sequence"/>
</dbReference>
<dbReference type="Pfam" id="PF07686">
    <property type="entry name" value="V-set"/>
    <property type="match status" value="1"/>
</dbReference>
<evidence type="ECO:0000259" key="5">
    <source>
        <dbReference type="PROSITE" id="PS50835"/>
    </source>
</evidence>
<dbReference type="EMBL" id="AKHW03002018">
    <property type="protein sequence ID" value="KYO40258.1"/>
    <property type="molecule type" value="Genomic_DNA"/>
</dbReference>
<comment type="caution">
    <text evidence="6">The sequence shown here is derived from an EMBL/GenBank/DDBJ whole genome shotgun (WGS) entry which is preliminary data.</text>
</comment>
<proteinExistence type="predicted"/>
<accession>A0A151NU05</accession>
<dbReference type="PANTHER" id="PTHR23266">
    <property type="entry name" value="IMMUNOGLOBULIN HEAVY CHAIN"/>
    <property type="match status" value="1"/>
</dbReference>
<dbReference type="InterPro" id="IPR036179">
    <property type="entry name" value="Ig-like_dom_sf"/>
</dbReference>
<evidence type="ECO:0000256" key="1">
    <source>
        <dbReference type="ARBA" id="ARBA00022859"/>
    </source>
</evidence>
<dbReference type="GO" id="GO:0019814">
    <property type="term" value="C:immunoglobulin complex"/>
    <property type="evidence" value="ECO:0007669"/>
    <property type="project" value="UniProtKB-KW"/>
</dbReference>
<dbReference type="SMART" id="SM00406">
    <property type="entry name" value="IGv"/>
    <property type="match status" value="1"/>
</dbReference>
<evidence type="ECO:0000256" key="2">
    <source>
        <dbReference type="ARBA" id="ARBA00023130"/>
    </source>
</evidence>
<evidence type="ECO:0000256" key="4">
    <source>
        <dbReference type="SAM" id="SignalP"/>
    </source>
</evidence>
<keyword evidence="4" id="KW-0732">Signal</keyword>
<feature type="chain" id="PRO_5007586370" description="Ig-like domain-containing protein" evidence="4">
    <location>
        <begin position="20"/>
        <end position="120"/>
    </location>
</feature>
<protein>
    <recommendedName>
        <fullName evidence="5">Ig-like domain-containing protein</fullName>
    </recommendedName>
</protein>
<sequence length="120" mass="12855">MSSLFLLLSLLSSLPCVPSAVQLVESGPGVVKPAETLTLTCTVTDYSISGSIYWSWIRQPPGKGLEWMGYIVGSSGGTSYNPSFQSCITISKDNSKNQFSLQLRSPAAADTATYYCTVTQ</sequence>
<dbReference type="FunFam" id="2.60.40.10:FF:002426">
    <property type="entry name" value="Immunoglobulin heavy variable V15-2"/>
    <property type="match status" value="1"/>
</dbReference>
<dbReference type="SUPFAM" id="SSF48726">
    <property type="entry name" value="Immunoglobulin"/>
    <property type="match status" value="1"/>
</dbReference>
<evidence type="ECO:0000313" key="6">
    <source>
        <dbReference type="EMBL" id="KYO40258.1"/>
    </source>
</evidence>
<name>A0A151NU05_ALLMI</name>
<keyword evidence="7" id="KW-1185">Reference proteome</keyword>
<reference evidence="6 7" key="1">
    <citation type="journal article" date="2012" name="Genome Biol.">
        <title>Sequencing three crocodilian genomes to illuminate the evolution of archosaurs and amniotes.</title>
        <authorList>
            <person name="St John J.A."/>
            <person name="Braun E.L."/>
            <person name="Isberg S.R."/>
            <person name="Miles L.G."/>
            <person name="Chong A.Y."/>
            <person name="Gongora J."/>
            <person name="Dalzell P."/>
            <person name="Moran C."/>
            <person name="Bed'hom B."/>
            <person name="Abzhanov A."/>
            <person name="Burgess S.C."/>
            <person name="Cooksey A.M."/>
            <person name="Castoe T.A."/>
            <person name="Crawford N.G."/>
            <person name="Densmore L.D."/>
            <person name="Drew J.C."/>
            <person name="Edwards S.V."/>
            <person name="Faircloth B.C."/>
            <person name="Fujita M.K."/>
            <person name="Greenwold M.J."/>
            <person name="Hoffmann F.G."/>
            <person name="Howard J.M."/>
            <person name="Iguchi T."/>
            <person name="Janes D.E."/>
            <person name="Khan S.Y."/>
            <person name="Kohno S."/>
            <person name="de Koning A.J."/>
            <person name="Lance S.L."/>
            <person name="McCarthy F.M."/>
            <person name="McCormack J.E."/>
            <person name="Merchant M.E."/>
            <person name="Peterson D.G."/>
            <person name="Pollock D.D."/>
            <person name="Pourmand N."/>
            <person name="Raney B.J."/>
            <person name="Roessler K.A."/>
            <person name="Sanford J.R."/>
            <person name="Sawyer R.H."/>
            <person name="Schmidt C.J."/>
            <person name="Triplett E.W."/>
            <person name="Tuberville T.D."/>
            <person name="Venegas-Anaya M."/>
            <person name="Howard J.T."/>
            <person name="Jarvis E.D."/>
            <person name="Guillette L.J.Jr."/>
            <person name="Glenn T.C."/>
            <person name="Green R.E."/>
            <person name="Ray D.A."/>
        </authorList>
    </citation>
    <scope>NUCLEOTIDE SEQUENCE [LARGE SCALE GENOMIC DNA]</scope>
    <source>
        <strain evidence="6">KSC_2009_1</strain>
    </source>
</reference>
<organism evidence="6 7">
    <name type="scientific">Alligator mississippiensis</name>
    <name type="common">American alligator</name>
    <dbReference type="NCBI Taxonomy" id="8496"/>
    <lineage>
        <taxon>Eukaryota</taxon>
        <taxon>Metazoa</taxon>
        <taxon>Chordata</taxon>
        <taxon>Craniata</taxon>
        <taxon>Vertebrata</taxon>
        <taxon>Euteleostomi</taxon>
        <taxon>Archelosauria</taxon>
        <taxon>Archosauria</taxon>
        <taxon>Crocodylia</taxon>
        <taxon>Alligatoridae</taxon>
        <taxon>Alligatorinae</taxon>
        <taxon>Alligator</taxon>
    </lineage>
</organism>
<dbReference type="InterPro" id="IPR050199">
    <property type="entry name" value="IgHV"/>
</dbReference>